<evidence type="ECO:0000313" key="3">
    <source>
        <dbReference type="Proteomes" id="UP001152519"/>
    </source>
</evidence>
<comment type="caution">
    <text evidence="2">The sequence shown here is derived from an EMBL/GenBank/DDBJ whole genome shotgun (WGS) entry which is preliminary data.</text>
</comment>
<protein>
    <submittedName>
        <fullName evidence="2">Uncharacterized protein</fullName>
    </submittedName>
</protein>
<evidence type="ECO:0000313" key="2">
    <source>
        <dbReference type="EMBL" id="CAG6396975.1"/>
    </source>
</evidence>
<accession>A0A9W4DVV4</accession>
<dbReference type="Proteomes" id="UP001152519">
    <property type="component" value="Unassembled WGS sequence"/>
</dbReference>
<feature type="compositionally biased region" description="Basic and acidic residues" evidence="1">
    <location>
        <begin position="62"/>
        <end position="71"/>
    </location>
</feature>
<reference evidence="2" key="1">
    <citation type="submission" date="2021-05" db="EMBL/GenBank/DDBJ databases">
        <authorList>
            <person name="Arsene-Ploetze F."/>
        </authorList>
    </citation>
    <scope>NUCLEOTIDE SEQUENCE</scope>
    <source>
        <strain evidence="2">DSM 42138</strain>
    </source>
</reference>
<feature type="region of interest" description="Disordered" evidence="1">
    <location>
        <begin position="1"/>
        <end position="154"/>
    </location>
</feature>
<name>A0A9W4DVV4_9ACTN</name>
<feature type="compositionally biased region" description="Basic residues" evidence="1">
    <location>
        <begin position="72"/>
        <end position="103"/>
    </location>
</feature>
<dbReference type="AlphaFoldDB" id="A0A9W4DVV4"/>
<feature type="compositionally biased region" description="Pro residues" evidence="1">
    <location>
        <begin position="140"/>
        <end position="149"/>
    </location>
</feature>
<evidence type="ECO:0000256" key="1">
    <source>
        <dbReference type="SAM" id="MobiDB-lite"/>
    </source>
</evidence>
<keyword evidence="3" id="KW-1185">Reference proteome</keyword>
<sequence>MGRADGRRAPGAQLHAVGRGRGAPAQHAAGGRRGRPGRADRSGGLARRLRHRPAGRLPAAHRRLDDGSDRSRGRRPRHSRTGRHRGGRGGLRRVHRARGRHRLGTPARGPRPGRHRRLRRPLPAPPPLTPPCRAGQRSPPGRPPGPARAPRPRERHLYRLSKYGFFVPTPRFPSALAVLYRLMDPARPGPGNQPTP</sequence>
<organism evidence="2 3">
    <name type="scientific">Actinacidiphila cocklensis</name>
    <dbReference type="NCBI Taxonomy" id="887465"/>
    <lineage>
        <taxon>Bacteria</taxon>
        <taxon>Bacillati</taxon>
        <taxon>Actinomycetota</taxon>
        <taxon>Actinomycetes</taxon>
        <taxon>Kitasatosporales</taxon>
        <taxon>Streptomycetaceae</taxon>
        <taxon>Actinacidiphila</taxon>
    </lineage>
</organism>
<proteinExistence type="predicted"/>
<dbReference type="EMBL" id="CAJSLV010000081">
    <property type="protein sequence ID" value="CAG6396975.1"/>
    <property type="molecule type" value="Genomic_DNA"/>
</dbReference>
<feature type="compositionally biased region" description="Basic residues" evidence="1">
    <location>
        <begin position="111"/>
        <end position="120"/>
    </location>
</feature>
<gene>
    <name evidence="2" type="ORF">SCOCK_50024</name>
</gene>